<dbReference type="Pfam" id="PF16316">
    <property type="entry name" value="DUF4956"/>
    <property type="match status" value="1"/>
</dbReference>
<evidence type="ECO:0000313" key="2">
    <source>
        <dbReference type="EMBL" id="SCP97167.1"/>
    </source>
</evidence>
<keyword evidence="1" id="KW-1133">Transmembrane helix</keyword>
<dbReference type="Proteomes" id="UP000199315">
    <property type="component" value="Unassembled WGS sequence"/>
</dbReference>
<keyword evidence="1" id="KW-0812">Transmembrane</keyword>
<dbReference type="EMBL" id="FMKA01000009">
    <property type="protein sequence ID" value="SCP97167.1"/>
    <property type="molecule type" value="Genomic_DNA"/>
</dbReference>
<protein>
    <recommendedName>
        <fullName evidence="4">DUF4956 domain-containing protein</fullName>
    </recommendedName>
</protein>
<evidence type="ECO:0000313" key="3">
    <source>
        <dbReference type="Proteomes" id="UP000199315"/>
    </source>
</evidence>
<reference evidence="2 3" key="1">
    <citation type="submission" date="2016-09" db="EMBL/GenBank/DDBJ databases">
        <authorList>
            <person name="Capua I."/>
            <person name="De Benedictis P."/>
            <person name="Joannis T."/>
            <person name="Lombin L.H."/>
            <person name="Cattoli G."/>
        </authorList>
    </citation>
    <scope>NUCLEOTIDE SEQUENCE [LARGE SCALE GENOMIC DNA]</scope>
    <source>
        <strain evidence="2 3">GluBS11</strain>
    </source>
</reference>
<evidence type="ECO:0008006" key="4">
    <source>
        <dbReference type="Google" id="ProtNLM"/>
    </source>
</evidence>
<proteinExistence type="predicted"/>
<dbReference type="InterPro" id="IPR032531">
    <property type="entry name" value="DUF4956"/>
</dbReference>
<accession>A0A1D3TT71</accession>
<keyword evidence="3" id="KW-1185">Reference proteome</keyword>
<dbReference type="AlphaFoldDB" id="A0A1D3TT71"/>
<dbReference type="STRING" id="1619234.SAMN05421730_10093"/>
<gene>
    <name evidence="2" type="ORF">SAMN05421730_10093</name>
</gene>
<feature type="transmembrane region" description="Helical" evidence="1">
    <location>
        <begin position="92"/>
        <end position="125"/>
    </location>
</feature>
<keyword evidence="1" id="KW-0472">Membrane</keyword>
<organism evidence="2 3">
    <name type="scientific">Anaerobium acetethylicum</name>
    <dbReference type="NCBI Taxonomy" id="1619234"/>
    <lineage>
        <taxon>Bacteria</taxon>
        <taxon>Bacillati</taxon>
        <taxon>Bacillota</taxon>
        <taxon>Clostridia</taxon>
        <taxon>Lachnospirales</taxon>
        <taxon>Lachnospiraceae</taxon>
        <taxon>Anaerobium</taxon>
    </lineage>
</organism>
<evidence type="ECO:0000256" key="1">
    <source>
        <dbReference type="SAM" id="Phobius"/>
    </source>
</evidence>
<sequence>MLNTILTDTFTIGTFLVCMVCSLVLGSVIAWIHSRYNSSSKGLVMTIALLPAIVQVVIMLVNGNLGTGVAVMGAFSLIRFRSVPGSAKEISSIFMAMAVGLATGTGYLITAVIFVVIIGGASILFNVTKFGESDCEEKELKVTIPESLDYSGIFDDLFEEYTKKHELVKVKTANMGSLYKLEYRIRLKNAAAEKAFIDGLRCRNGNLEISCGRVAYGSEEL</sequence>
<feature type="transmembrane region" description="Helical" evidence="1">
    <location>
        <begin position="12"/>
        <end position="32"/>
    </location>
</feature>
<dbReference type="RefSeq" id="WP_091233000.1">
    <property type="nucleotide sequence ID" value="NZ_FMKA01000009.1"/>
</dbReference>
<dbReference type="OrthoDB" id="9803265at2"/>
<name>A0A1D3TT71_9FIRM</name>
<feature type="transmembrane region" description="Helical" evidence="1">
    <location>
        <begin position="52"/>
        <end position="80"/>
    </location>
</feature>